<dbReference type="EMBL" id="BTSY01000002">
    <property type="protein sequence ID" value="GMT14372.1"/>
    <property type="molecule type" value="Genomic_DNA"/>
</dbReference>
<accession>A0AAV5V6F4</accession>
<organism evidence="1 2">
    <name type="scientific">Pristionchus fissidentatus</name>
    <dbReference type="NCBI Taxonomy" id="1538716"/>
    <lineage>
        <taxon>Eukaryota</taxon>
        <taxon>Metazoa</taxon>
        <taxon>Ecdysozoa</taxon>
        <taxon>Nematoda</taxon>
        <taxon>Chromadorea</taxon>
        <taxon>Rhabditida</taxon>
        <taxon>Rhabditina</taxon>
        <taxon>Diplogasteromorpha</taxon>
        <taxon>Diplogasteroidea</taxon>
        <taxon>Neodiplogasteridae</taxon>
        <taxon>Pristionchus</taxon>
    </lineage>
</organism>
<dbReference type="AlphaFoldDB" id="A0AAV5V6F4"/>
<reference evidence="1" key="1">
    <citation type="submission" date="2023-10" db="EMBL/GenBank/DDBJ databases">
        <title>Genome assembly of Pristionchus species.</title>
        <authorList>
            <person name="Yoshida K."/>
            <person name="Sommer R.J."/>
        </authorList>
    </citation>
    <scope>NUCLEOTIDE SEQUENCE</scope>
    <source>
        <strain evidence="1">RS5133</strain>
    </source>
</reference>
<proteinExistence type="predicted"/>
<dbReference type="Proteomes" id="UP001432322">
    <property type="component" value="Unassembled WGS sequence"/>
</dbReference>
<keyword evidence="2" id="KW-1185">Reference proteome</keyword>
<evidence type="ECO:0000313" key="2">
    <source>
        <dbReference type="Proteomes" id="UP001432322"/>
    </source>
</evidence>
<comment type="caution">
    <text evidence="1">The sequence shown here is derived from an EMBL/GenBank/DDBJ whole genome shotgun (WGS) entry which is preliminary data.</text>
</comment>
<name>A0AAV5V6F4_9BILA</name>
<sequence length="100" mass="10423">SLMILSPLFFPFFLFSHDDEHRQSIERGIEGPGDRGPYSGSFLASSSSVLNTSVSFPVSIVSLPSSSCLITLSTSVLSSCGEIREPSNFMASGGGGGVMG</sequence>
<gene>
    <name evidence="1" type="ORF">PFISCL1PPCAC_5669</name>
</gene>
<evidence type="ECO:0000313" key="1">
    <source>
        <dbReference type="EMBL" id="GMT14372.1"/>
    </source>
</evidence>
<feature type="non-terminal residue" evidence="1">
    <location>
        <position position="1"/>
    </location>
</feature>
<protein>
    <submittedName>
        <fullName evidence="1">Uncharacterized protein</fullName>
    </submittedName>
</protein>